<evidence type="ECO:0000313" key="3">
    <source>
        <dbReference type="Proteomes" id="UP000606974"/>
    </source>
</evidence>
<name>A0A8H7ACI3_9EURO</name>
<keyword evidence="3" id="KW-1185">Reference proteome</keyword>
<sequence>MGGKIWVFYHLFLFVAAVHGVRDPESITLRFASGYKNLRACAQECFSYGKGNIKEVMTCSQNYNLCRADLVGDAHSAISSCIITDQCKTTNAVDVSLGVSFYDAYCSSYHAGVSASETLTVMESTPATSAPATLTVMEGTPATPLPHPSTVTVTVSSASLILSPSCKSTTAMCLWASILLCIAALPF</sequence>
<evidence type="ECO:0000313" key="2">
    <source>
        <dbReference type="EMBL" id="KAF7504621.1"/>
    </source>
</evidence>
<dbReference type="AlphaFoldDB" id="A0A8H7ACI3"/>
<feature type="chain" id="PRO_5034253371" description="Extracellular membrane protein CFEM domain-containing protein" evidence="1">
    <location>
        <begin position="21"/>
        <end position="187"/>
    </location>
</feature>
<organism evidence="2 3">
    <name type="scientific">Endocarpon pusillum</name>
    <dbReference type="NCBI Taxonomy" id="364733"/>
    <lineage>
        <taxon>Eukaryota</taxon>
        <taxon>Fungi</taxon>
        <taxon>Dikarya</taxon>
        <taxon>Ascomycota</taxon>
        <taxon>Pezizomycotina</taxon>
        <taxon>Eurotiomycetes</taxon>
        <taxon>Chaetothyriomycetidae</taxon>
        <taxon>Verrucariales</taxon>
        <taxon>Verrucariaceae</taxon>
        <taxon>Endocarpon</taxon>
    </lineage>
</organism>
<dbReference type="OrthoDB" id="5421290at2759"/>
<protein>
    <recommendedName>
        <fullName evidence="4">Extracellular membrane protein CFEM domain-containing protein</fullName>
    </recommendedName>
</protein>
<keyword evidence="1" id="KW-0732">Signal</keyword>
<evidence type="ECO:0000256" key="1">
    <source>
        <dbReference type="SAM" id="SignalP"/>
    </source>
</evidence>
<comment type="caution">
    <text evidence="2">The sequence shown here is derived from an EMBL/GenBank/DDBJ whole genome shotgun (WGS) entry which is preliminary data.</text>
</comment>
<accession>A0A8H7ACI3</accession>
<gene>
    <name evidence="2" type="ORF">GJ744_002048</name>
</gene>
<reference evidence="2" key="1">
    <citation type="submission" date="2020-02" db="EMBL/GenBank/DDBJ databases">
        <authorList>
            <person name="Palmer J.M."/>
        </authorList>
    </citation>
    <scope>NUCLEOTIDE SEQUENCE</scope>
    <source>
        <strain evidence="2">EPUS1.4</strain>
        <tissue evidence="2">Thallus</tissue>
    </source>
</reference>
<dbReference type="Proteomes" id="UP000606974">
    <property type="component" value="Unassembled WGS sequence"/>
</dbReference>
<evidence type="ECO:0008006" key="4">
    <source>
        <dbReference type="Google" id="ProtNLM"/>
    </source>
</evidence>
<dbReference type="EMBL" id="JAACFV010000132">
    <property type="protein sequence ID" value="KAF7504621.1"/>
    <property type="molecule type" value="Genomic_DNA"/>
</dbReference>
<feature type="signal peptide" evidence="1">
    <location>
        <begin position="1"/>
        <end position="20"/>
    </location>
</feature>
<proteinExistence type="predicted"/>